<dbReference type="InterPro" id="IPR042242">
    <property type="entry name" value="RecO_C"/>
</dbReference>
<dbReference type="Pfam" id="PF02565">
    <property type="entry name" value="RecO_C"/>
    <property type="match status" value="1"/>
</dbReference>
<evidence type="ECO:0000313" key="10">
    <source>
        <dbReference type="EMBL" id="GAA5098014.1"/>
    </source>
</evidence>
<organism evidence="10 11">
    <name type="scientific">Wohlfahrtiimonas larvae</name>
    <dbReference type="NCBI Taxonomy" id="1157986"/>
    <lineage>
        <taxon>Bacteria</taxon>
        <taxon>Pseudomonadati</taxon>
        <taxon>Pseudomonadota</taxon>
        <taxon>Gammaproteobacteria</taxon>
        <taxon>Cardiobacteriales</taxon>
        <taxon>Ignatzschineriaceae</taxon>
        <taxon>Wohlfahrtiimonas</taxon>
    </lineage>
</organism>
<keyword evidence="5 8" id="KW-0233">DNA recombination</keyword>
<feature type="domain" description="DNA replication/recombination mediator RecO N-terminal" evidence="9">
    <location>
        <begin position="1"/>
        <end position="60"/>
    </location>
</feature>
<dbReference type="RefSeq" id="WP_077925192.1">
    <property type="nucleotide sequence ID" value="NZ_BAABKE010000003.1"/>
</dbReference>
<evidence type="ECO:0000259" key="9">
    <source>
        <dbReference type="Pfam" id="PF11967"/>
    </source>
</evidence>
<comment type="caution">
    <text evidence="10">The sequence shown here is derived from an EMBL/GenBank/DDBJ whole genome shotgun (WGS) entry which is preliminary data.</text>
</comment>
<dbReference type="Gene3D" id="2.40.50.140">
    <property type="entry name" value="Nucleic acid-binding proteins"/>
    <property type="match status" value="1"/>
</dbReference>
<keyword evidence="6 8" id="KW-0234">DNA repair</keyword>
<comment type="similarity">
    <text evidence="2 8">Belongs to the RecO family.</text>
</comment>
<evidence type="ECO:0000256" key="2">
    <source>
        <dbReference type="ARBA" id="ARBA00007452"/>
    </source>
</evidence>
<dbReference type="PANTHER" id="PTHR33991:SF1">
    <property type="entry name" value="DNA REPAIR PROTEIN RECO"/>
    <property type="match status" value="1"/>
</dbReference>
<evidence type="ECO:0000256" key="8">
    <source>
        <dbReference type="HAMAP-Rule" id="MF_00201"/>
    </source>
</evidence>
<dbReference type="Proteomes" id="UP001500631">
    <property type="component" value="Unassembled WGS sequence"/>
</dbReference>
<dbReference type="Gene3D" id="1.20.1440.120">
    <property type="entry name" value="Recombination protein O, C-terminal domain"/>
    <property type="match status" value="1"/>
</dbReference>
<dbReference type="InterPro" id="IPR012340">
    <property type="entry name" value="NA-bd_OB-fold"/>
</dbReference>
<dbReference type="PANTHER" id="PTHR33991">
    <property type="entry name" value="DNA REPAIR PROTEIN RECO"/>
    <property type="match status" value="1"/>
</dbReference>
<evidence type="ECO:0000256" key="3">
    <source>
        <dbReference type="ARBA" id="ARBA00021310"/>
    </source>
</evidence>
<keyword evidence="4 8" id="KW-0227">DNA damage</keyword>
<dbReference type="NCBIfam" id="TIGR00613">
    <property type="entry name" value="reco"/>
    <property type="match status" value="1"/>
</dbReference>
<gene>
    <name evidence="8 10" type="primary">recO</name>
    <name evidence="10" type="ORF">GCM10023338_09970</name>
</gene>
<dbReference type="InterPro" id="IPR003717">
    <property type="entry name" value="RecO"/>
</dbReference>
<name>A0ABP9MRB8_9GAMM</name>
<keyword evidence="11" id="KW-1185">Reference proteome</keyword>
<evidence type="ECO:0000313" key="11">
    <source>
        <dbReference type="Proteomes" id="UP001500631"/>
    </source>
</evidence>
<dbReference type="Pfam" id="PF11967">
    <property type="entry name" value="RecO_N"/>
    <property type="match status" value="1"/>
</dbReference>
<protein>
    <recommendedName>
        <fullName evidence="3 8">DNA repair protein RecO</fullName>
    </recommendedName>
    <alternativeName>
        <fullName evidence="7 8">Recombination protein O</fullName>
    </alternativeName>
</protein>
<evidence type="ECO:0000256" key="4">
    <source>
        <dbReference type="ARBA" id="ARBA00022763"/>
    </source>
</evidence>
<proteinExistence type="inferred from homology"/>
<dbReference type="HAMAP" id="MF_00201">
    <property type="entry name" value="RecO"/>
    <property type="match status" value="1"/>
</dbReference>
<evidence type="ECO:0000256" key="7">
    <source>
        <dbReference type="ARBA" id="ARBA00033409"/>
    </source>
</evidence>
<evidence type="ECO:0000256" key="1">
    <source>
        <dbReference type="ARBA" id="ARBA00003065"/>
    </source>
</evidence>
<dbReference type="EMBL" id="BAABKE010000003">
    <property type="protein sequence ID" value="GAA5098014.1"/>
    <property type="molecule type" value="Genomic_DNA"/>
</dbReference>
<reference evidence="11" key="1">
    <citation type="journal article" date="2019" name="Int. J. Syst. Evol. Microbiol.">
        <title>The Global Catalogue of Microorganisms (GCM) 10K type strain sequencing project: providing services to taxonomists for standard genome sequencing and annotation.</title>
        <authorList>
            <consortium name="The Broad Institute Genomics Platform"/>
            <consortium name="The Broad Institute Genome Sequencing Center for Infectious Disease"/>
            <person name="Wu L."/>
            <person name="Ma J."/>
        </authorList>
    </citation>
    <scope>NUCLEOTIDE SEQUENCE [LARGE SCALE GENOMIC DNA]</scope>
    <source>
        <strain evidence="11">JCM 18424</strain>
    </source>
</reference>
<comment type="function">
    <text evidence="1 8">Involved in DNA repair and RecF pathway recombination.</text>
</comment>
<evidence type="ECO:0000256" key="5">
    <source>
        <dbReference type="ARBA" id="ARBA00023172"/>
    </source>
</evidence>
<dbReference type="InterPro" id="IPR022572">
    <property type="entry name" value="DNA_rep/recomb_RecO_N"/>
</dbReference>
<evidence type="ECO:0000256" key="6">
    <source>
        <dbReference type="ARBA" id="ARBA00023204"/>
    </source>
</evidence>
<sequence>MVVETLGVILKRSAYQEDRVLLDLFTECYGKITVLVNRSHKSKYSDQIFQLGKWHLKEGKVFYFSDDYDSVQSSAIQGLNIWSGYYLNELLVRLLPKHHADSALFTHYWRAVKALEFGDSILQEWMLRCFERTLLESLGVMPDLWSDNDGDAFVENLLYHLCAENGFSKFKTKSHHFPILGENILLINNITDNNDHALINKELLLIYKRMMRYLLQPLLGHQPLQSKVWLQTLYLKQQEREKRSSL</sequence>
<accession>A0ABP9MRB8</accession>